<dbReference type="EMBL" id="FRCE01000016">
    <property type="protein sequence ID" value="SHL86665.1"/>
    <property type="molecule type" value="Genomic_DNA"/>
</dbReference>
<feature type="signal peptide" evidence="5">
    <location>
        <begin position="1"/>
        <end position="26"/>
    </location>
</feature>
<feature type="domain" description="6-phosphogluconate dehydrogenase NADP-binding" evidence="6">
    <location>
        <begin position="8"/>
        <end position="163"/>
    </location>
</feature>
<comment type="similarity">
    <text evidence="1">Belongs to the HIBADH-related family.</text>
</comment>
<evidence type="ECO:0000313" key="10">
    <source>
        <dbReference type="Proteomes" id="UP000184253"/>
    </source>
</evidence>
<dbReference type="GO" id="GO:0051287">
    <property type="term" value="F:NAD binding"/>
    <property type="evidence" value="ECO:0007669"/>
    <property type="project" value="InterPro"/>
</dbReference>
<keyword evidence="3" id="KW-0520">NAD</keyword>
<evidence type="ECO:0000313" key="9">
    <source>
        <dbReference type="EMBL" id="SHL86665.1"/>
    </source>
</evidence>
<reference evidence="8 11" key="2">
    <citation type="submission" date="2017-12" db="EMBL/GenBank/DDBJ databases">
        <title>Phylogenetic diversity of female urinary microbiome.</title>
        <authorList>
            <person name="Thomas-White K."/>
            <person name="Wolfe A.J."/>
        </authorList>
    </citation>
    <scope>NUCLEOTIDE SEQUENCE [LARGE SCALE GENOMIC DNA]</scope>
    <source>
        <strain evidence="8 11">UMB0038</strain>
    </source>
</reference>
<dbReference type="Gene3D" id="3.40.50.720">
    <property type="entry name" value="NAD(P)-binding Rossmann-like Domain"/>
    <property type="match status" value="1"/>
</dbReference>
<comment type="caution">
    <text evidence="8">The sequence shown here is derived from an EMBL/GenBank/DDBJ whole genome shotgun (WGS) entry which is preliminary data.</text>
</comment>
<keyword evidence="2" id="KW-0560">Oxidoreductase</keyword>
<dbReference type="GO" id="GO:0050661">
    <property type="term" value="F:NADP binding"/>
    <property type="evidence" value="ECO:0007669"/>
    <property type="project" value="InterPro"/>
</dbReference>
<dbReference type="Proteomes" id="UP000184253">
    <property type="component" value="Unassembled WGS sequence"/>
</dbReference>
<dbReference type="PANTHER" id="PTHR43060">
    <property type="entry name" value="3-HYDROXYISOBUTYRATE DEHYDROGENASE-LIKE 1, MITOCHONDRIAL-RELATED"/>
    <property type="match status" value="1"/>
</dbReference>
<dbReference type="GO" id="GO:0016491">
    <property type="term" value="F:oxidoreductase activity"/>
    <property type="evidence" value="ECO:0007669"/>
    <property type="project" value="UniProtKB-KW"/>
</dbReference>
<reference evidence="9 10" key="1">
    <citation type="submission" date="2016-11" db="EMBL/GenBank/DDBJ databases">
        <authorList>
            <person name="Varghese N."/>
            <person name="Submissions S."/>
        </authorList>
    </citation>
    <scope>NUCLEOTIDE SEQUENCE [LARGE SCALE GENOMIC DNA]</scope>
    <source>
        <strain evidence="9 10">VTM4R57</strain>
    </source>
</reference>
<gene>
    <name evidence="8" type="ORF">CYJ95_07100</name>
    <name evidence="9" type="ORF">SAMN04487849_11613</name>
</gene>
<dbReference type="SUPFAM" id="SSF48179">
    <property type="entry name" value="6-phosphogluconate dehydrogenase C-terminal domain-like"/>
    <property type="match status" value="1"/>
</dbReference>
<feature type="active site" evidence="4">
    <location>
        <position position="174"/>
    </location>
</feature>
<dbReference type="AlphaFoldDB" id="A0AAQ1RZ95"/>
<dbReference type="PANTHER" id="PTHR43060:SF15">
    <property type="entry name" value="3-HYDROXYISOBUTYRATE DEHYDROGENASE-LIKE 1, MITOCHONDRIAL-RELATED"/>
    <property type="match status" value="1"/>
</dbReference>
<evidence type="ECO:0000256" key="5">
    <source>
        <dbReference type="SAM" id="SignalP"/>
    </source>
</evidence>
<protein>
    <submittedName>
        <fullName evidence="9">3-hydroxyisobutyrate dehydrogenase</fullName>
    </submittedName>
    <submittedName>
        <fullName evidence="8">NAD(P)-dependent oxidoreductase</fullName>
    </submittedName>
</protein>
<evidence type="ECO:0000256" key="3">
    <source>
        <dbReference type="ARBA" id="ARBA00023027"/>
    </source>
</evidence>
<sequence>MTPQAQNVTFVGIGAIGLPMALSVAAAGFDVTGVDFSERQRVAALEQGLPAAADAASAAEADAVIVMVATPDQLSSAALGQDGLVARMRPGSTLIVMSTVGPEAVRSLVAPAAERGIGLVDAPVTGGIARAARGELRMFVSGDPAAIDAGRAVLDAMGAVVDCGAEPGRGQSFKVVNQLLCAVHIVAGAEALALAERLGLDPAEVLDAVADGAAGSFMLSDRGPRMLEGLDAQVASAIGIFVKDSALVSATAAEAGIAVPVLEAAKQKYLDAAEAGLTLKDDSQVIQTYRP</sequence>
<dbReference type="EMBL" id="PKJT01000005">
    <property type="protein sequence ID" value="PKZ81962.1"/>
    <property type="molecule type" value="Genomic_DNA"/>
</dbReference>
<evidence type="ECO:0000259" key="7">
    <source>
        <dbReference type="Pfam" id="PF14833"/>
    </source>
</evidence>
<evidence type="ECO:0000256" key="1">
    <source>
        <dbReference type="ARBA" id="ARBA00009080"/>
    </source>
</evidence>
<dbReference type="Pfam" id="PF03446">
    <property type="entry name" value="NAD_binding_2"/>
    <property type="match status" value="1"/>
</dbReference>
<dbReference type="InterPro" id="IPR029154">
    <property type="entry name" value="HIBADH-like_NADP-bd"/>
</dbReference>
<evidence type="ECO:0000259" key="6">
    <source>
        <dbReference type="Pfam" id="PF03446"/>
    </source>
</evidence>
<accession>A0AAQ1RZ95</accession>
<dbReference type="InterPro" id="IPR013328">
    <property type="entry name" value="6PGD_dom2"/>
</dbReference>
<dbReference type="InterPro" id="IPR008927">
    <property type="entry name" value="6-PGluconate_DH-like_C_sf"/>
</dbReference>
<evidence type="ECO:0000313" key="8">
    <source>
        <dbReference type="EMBL" id="PKZ81962.1"/>
    </source>
</evidence>
<dbReference type="InterPro" id="IPR015815">
    <property type="entry name" value="HIBADH-related"/>
</dbReference>
<evidence type="ECO:0000256" key="2">
    <source>
        <dbReference type="ARBA" id="ARBA00023002"/>
    </source>
</evidence>
<dbReference type="Pfam" id="PF14833">
    <property type="entry name" value="NAD_binding_11"/>
    <property type="match status" value="1"/>
</dbReference>
<dbReference type="InterPro" id="IPR036291">
    <property type="entry name" value="NAD(P)-bd_dom_sf"/>
</dbReference>
<feature type="domain" description="3-hydroxyisobutyrate dehydrogenase-like NAD-binding" evidence="7">
    <location>
        <begin position="168"/>
        <end position="288"/>
    </location>
</feature>
<dbReference type="PIRSF" id="PIRSF000103">
    <property type="entry name" value="HIBADH"/>
    <property type="match status" value="1"/>
</dbReference>
<name>A0AAQ1RZ95_MICLU</name>
<evidence type="ECO:0000313" key="11">
    <source>
        <dbReference type="Proteomes" id="UP000234847"/>
    </source>
</evidence>
<dbReference type="SUPFAM" id="SSF51735">
    <property type="entry name" value="NAD(P)-binding Rossmann-fold domains"/>
    <property type="match status" value="1"/>
</dbReference>
<evidence type="ECO:0000256" key="4">
    <source>
        <dbReference type="PIRSR" id="PIRSR000103-1"/>
    </source>
</evidence>
<proteinExistence type="inferred from homology"/>
<organism evidence="8 11">
    <name type="scientific">Micrococcus luteus</name>
    <name type="common">Micrococcus lysodeikticus</name>
    <dbReference type="NCBI Taxonomy" id="1270"/>
    <lineage>
        <taxon>Bacteria</taxon>
        <taxon>Bacillati</taxon>
        <taxon>Actinomycetota</taxon>
        <taxon>Actinomycetes</taxon>
        <taxon>Micrococcales</taxon>
        <taxon>Micrococcaceae</taxon>
        <taxon>Micrococcus</taxon>
    </lineage>
</organism>
<dbReference type="Gene3D" id="1.10.1040.10">
    <property type="entry name" value="N-(1-d-carboxylethyl)-l-norvaline Dehydrogenase, domain 2"/>
    <property type="match status" value="1"/>
</dbReference>
<keyword evidence="5" id="KW-0732">Signal</keyword>
<dbReference type="RefSeq" id="WP_049147433.1">
    <property type="nucleotide sequence ID" value="NZ_FRCE01000016.1"/>
</dbReference>
<dbReference type="InterPro" id="IPR006115">
    <property type="entry name" value="6PGDH_NADP-bd"/>
</dbReference>
<dbReference type="Proteomes" id="UP000234847">
    <property type="component" value="Unassembled WGS sequence"/>
</dbReference>
<feature type="chain" id="PRO_5043285918" evidence="5">
    <location>
        <begin position="27"/>
        <end position="291"/>
    </location>
</feature>